<keyword evidence="3" id="KW-0949">S-adenosyl-L-methionine</keyword>
<evidence type="ECO:0000313" key="5">
    <source>
        <dbReference type="Proteomes" id="UP000054925"/>
    </source>
</evidence>
<keyword evidence="2" id="KW-0808">Transferase</keyword>
<dbReference type="PROSITE" id="PS51682">
    <property type="entry name" value="SAM_OMT_I"/>
    <property type="match status" value="1"/>
</dbReference>
<sequence length="200" mass="21671">MIHLDPPTSALLARLERFAADHDASAADRSQKMLNLERPTAELVFLLVASASRRRVLEIGTSNGYSAIWLANALRVSREDTLVSIERDPVKAELARENLRAASLDTRVTVLEGDATALCESLAGFFDCVFFDADRVSAPAQLAALLPKLTDDALLLADNVLSHPDENAGYLAAVDKTGQFDTLTVPVGKGLHIARRRHAL</sequence>
<dbReference type="Pfam" id="PF13578">
    <property type="entry name" value="Methyltransf_24"/>
    <property type="match status" value="1"/>
</dbReference>
<evidence type="ECO:0000256" key="2">
    <source>
        <dbReference type="ARBA" id="ARBA00022679"/>
    </source>
</evidence>
<dbReference type="InterPro" id="IPR002935">
    <property type="entry name" value="SAM_O-MeTrfase"/>
</dbReference>
<dbReference type="PANTHER" id="PTHR43167:SF1">
    <property type="entry name" value="PUTATIVE (AFU_ORTHOLOGUE AFUA_6G01830)-RELATED"/>
    <property type="match status" value="1"/>
</dbReference>
<organism evidence="4 5">
    <name type="scientific">Caballeronia terrestris</name>
    <dbReference type="NCBI Taxonomy" id="1226301"/>
    <lineage>
        <taxon>Bacteria</taxon>
        <taxon>Pseudomonadati</taxon>
        <taxon>Pseudomonadota</taxon>
        <taxon>Betaproteobacteria</taxon>
        <taxon>Burkholderiales</taxon>
        <taxon>Burkholderiaceae</taxon>
        <taxon>Caballeronia</taxon>
    </lineage>
</organism>
<gene>
    <name evidence="4" type="ORF">AWB67_02489</name>
</gene>
<dbReference type="CDD" id="cd02440">
    <property type="entry name" value="AdoMet_MTases"/>
    <property type="match status" value="1"/>
</dbReference>
<dbReference type="Gene3D" id="3.40.50.150">
    <property type="entry name" value="Vaccinia Virus protein VP39"/>
    <property type="match status" value="1"/>
</dbReference>
<dbReference type="SUPFAM" id="SSF53335">
    <property type="entry name" value="S-adenosyl-L-methionine-dependent methyltransferases"/>
    <property type="match status" value="1"/>
</dbReference>
<evidence type="ECO:0000256" key="3">
    <source>
        <dbReference type="ARBA" id="ARBA00022691"/>
    </source>
</evidence>
<comment type="caution">
    <text evidence="4">The sequence shown here is derived from an EMBL/GenBank/DDBJ whole genome shotgun (WGS) entry which is preliminary data.</text>
</comment>
<dbReference type="PANTHER" id="PTHR43167">
    <property type="entry name" value="PUTATIVE (AFU_ORTHOLOGUE AFUA_6G01830)-RELATED"/>
    <property type="match status" value="1"/>
</dbReference>
<accession>A0A158IGB2</accession>
<evidence type="ECO:0000256" key="1">
    <source>
        <dbReference type="ARBA" id="ARBA00022603"/>
    </source>
</evidence>
<keyword evidence="1" id="KW-0489">Methyltransferase</keyword>
<dbReference type="InterPro" id="IPR029063">
    <property type="entry name" value="SAM-dependent_MTases_sf"/>
</dbReference>
<evidence type="ECO:0000313" key="4">
    <source>
        <dbReference type="EMBL" id="SAL55618.1"/>
    </source>
</evidence>
<dbReference type="EMBL" id="FCOL02000011">
    <property type="protein sequence ID" value="SAL55618.1"/>
    <property type="molecule type" value="Genomic_DNA"/>
</dbReference>
<proteinExistence type="predicted"/>
<protein>
    <submittedName>
        <fullName evidence="4">O-methyltransferase</fullName>
    </submittedName>
</protein>
<dbReference type="Proteomes" id="UP000054925">
    <property type="component" value="Unassembled WGS sequence"/>
</dbReference>
<dbReference type="OrthoDB" id="9799672at2"/>
<name>A0A158IGB2_9BURK</name>
<dbReference type="GO" id="GO:0008171">
    <property type="term" value="F:O-methyltransferase activity"/>
    <property type="evidence" value="ECO:0007669"/>
    <property type="project" value="InterPro"/>
</dbReference>
<dbReference type="AlphaFoldDB" id="A0A158IGB2"/>
<dbReference type="RefSeq" id="WP_087656509.1">
    <property type="nucleotide sequence ID" value="NZ_FCOL02000011.1"/>
</dbReference>
<dbReference type="GO" id="GO:0032259">
    <property type="term" value="P:methylation"/>
    <property type="evidence" value="ECO:0007669"/>
    <property type="project" value="UniProtKB-KW"/>
</dbReference>
<keyword evidence="5" id="KW-1185">Reference proteome</keyword>
<reference evidence="4" key="1">
    <citation type="submission" date="2016-01" db="EMBL/GenBank/DDBJ databases">
        <authorList>
            <person name="Peeters C."/>
        </authorList>
    </citation>
    <scope>NUCLEOTIDE SEQUENCE [LARGE SCALE GENOMIC DNA]</scope>
    <source>
        <strain evidence="4">LMG 22937</strain>
    </source>
</reference>